<accession>A0A3M7S6D0</accession>
<comment type="caution">
    <text evidence="1">The sequence shown here is derived from an EMBL/GenBank/DDBJ whole genome shotgun (WGS) entry which is preliminary data.</text>
</comment>
<name>A0A3M7S6D0_BRAPC</name>
<dbReference type="EMBL" id="REGN01001955">
    <property type="protein sequence ID" value="RNA31312.1"/>
    <property type="molecule type" value="Genomic_DNA"/>
</dbReference>
<dbReference type="AlphaFoldDB" id="A0A3M7S6D0"/>
<protein>
    <submittedName>
        <fullName evidence="1">Uncharacterized protein</fullName>
    </submittedName>
</protein>
<evidence type="ECO:0000313" key="1">
    <source>
        <dbReference type="EMBL" id="RNA31312.1"/>
    </source>
</evidence>
<proteinExistence type="predicted"/>
<dbReference type="Proteomes" id="UP000276133">
    <property type="component" value="Unassembled WGS sequence"/>
</dbReference>
<evidence type="ECO:0000313" key="2">
    <source>
        <dbReference type="Proteomes" id="UP000276133"/>
    </source>
</evidence>
<reference evidence="1 2" key="1">
    <citation type="journal article" date="2018" name="Sci. Rep.">
        <title>Genomic signatures of local adaptation to the degree of environmental predictability in rotifers.</title>
        <authorList>
            <person name="Franch-Gras L."/>
            <person name="Hahn C."/>
            <person name="Garcia-Roger E.M."/>
            <person name="Carmona M.J."/>
            <person name="Serra M."/>
            <person name="Gomez A."/>
        </authorList>
    </citation>
    <scope>NUCLEOTIDE SEQUENCE [LARGE SCALE GENOMIC DNA]</scope>
    <source>
        <strain evidence="1">HYR1</strain>
    </source>
</reference>
<gene>
    <name evidence="1" type="ORF">BpHYR1_017122</name>
</gene>
<organism evidence="1 2">
    <name type="scientific">Brachionus plicatilis</name>
    <name type="common">Marine rotifer</name>
    <name type="synonym">Brachionus muelleri</name>
    <dbReference type="NCBI Taxonomy" id="10195"/>
    <lineage>
        <taxon>Eukaryota</taxon>
        <taxon>Metazoa</taxon>
        <taxon>Spiralia</taxon>
        <taxon>Gnathifera</taxon>
        <taxon>Rotifera</taxon>
        <taxon>Eurotatoria</taxon>
        <taxon>Monogononta</taxon>
        <taxon>Pseudotrocha</taxon>
        <taxon>Ploima</taxon>
        <taxon>Brachionidae</taxon>
        <taxon>Brachionus</taxon>
    </lineage>
</organism>
<sequence length="131" mass="15372">MVLKINKLPKLKTYPSIKFNKSLVSMILTLLDIFFYYRNKILYQKHILVHLLKINEKHNKFFLHESTSLSTLKTVSVPLFFISIAIHHRSSSDLEMTTVGLIVTATLRLFAAIPFYEKKMNFIFNLGYFNQ</sequence>
<keyword evidence="2" id="KW-1185">Reference proteome</keyword>